<dbReference type="SUPFAM" id="SSF50630">
    <property type="entry name" value="Acid proteases"/>
    <property type="match status" value="1"/>
</dbReference>
<dbReference type="EnsemblPlants" id="Solyc01g011320.2.1">
    <property type="protein sequence ID" value="Solyc01g011320.2.1"/>
    <property type="gene ID" value="Solyc01g011320.2"/>
</dbReference>
<keyword evidence="4" id="KW-1185">Reference proteome</keyword>
<dbReference type="PaxDb" id="4081-Solyc01g011320.1.1"/>
<dbReference type="InterPro" id="IPR033121">
    <property type="entry name" value="PEPTIDASE_A1"/>
</dbReference>
<name>A0A3Q7EAR5_SOLLC</name>
<evidence type="ECO:0000256" key="1">
    <source>
        <dbReference type="SAM" id="Phobius"/>
    </source>
</evidence>
<dbReference type="InParanoid" id="A0A3Q7EAR5"/>
<evidence type="ECO:0000313" key="3">
    <source>
        <dbReference type="EnsemblPlants" id="Solyc01g011320.2.1"/>
    </source>
</evidence>
<accession>A0A3Q7EAR5</accession>
<evidence type="ECO:0000313" key="4">
    <source>
        <dbReference type="Proteomes" id="UP000004994"/>
    </source>
</evidence>
<dbReference type="InterPro" id="IPR032799">
    <property type="entry name" value="TAXi_C"/>
</dbReference>
<keyword evidence="1" id="KW-1133">Transmembrane helix</keyword>
<sequence length="136" mass="15211">IAVVVSPSAKPIKSAIFLENIAEVLPTISLNFAGDASMNLTPTDYLKDMGFVDVAVKWCIHFIRRDLSLTTIGDVALKDRIIVYDLARQRIGWANYNCSLHVNVSITFGTYDVTQASTIYHMLGLILFILNLFWSQ</sequence>
<evidence type="ECO:0000259" key="2">
    <source>
        <dbReference type="PROSITE" id="PS51767"/>
    </source>
</evidence>
<dbReference type="OMA" id="NINAMMI"/>
<dbReference type="InterPro" id="IPR021109">
    <property type="entry name" value="Peptidase_aspartic_dom_sf"/>
</dbReference>
<reference evidence="3" key="2">
    <citation type="submission" date="2019-01" db="UniProtKB">
        <authorList>
            <consortium name="EnsemblPlants"/>
        </authorList>
    </citation>
    <scope>IDENTIFICATION</scope>
    <source>
        <strain evidence="3">cv. Heinz 1706</strain>
    </source>
</reference>
<feature type="domain" description="Peptidase A1" evidence="2">
    <location>
        <begin position="1"/>
        <end position="94"/>
    </location>
</feature>
<dbReference type="Pfam" id="PF14541">
    <property type="entry name" value="TAXi_C"/>
    <property type="match status" value="1"/>
</dbReference>
<dbReference type="AlphaFoldDB" id="A0A3Q7EAR5"/>
<keyword evidence="1" id="KW-0812">Transmembrane</keyword>
<dbReference type="Gramene" id="Solyc01g011320.2.1">
    <property type="protein sequence ID" value="Solyc01g011320.2.1"/>
    <property type="gene ID" value="Solyc01g011320.2"/>
</dbReference>
<dbReference type="PROSITE" id="PS51767">
    <property type="entry name" value="PEPTIDASE_A1"/>
    <property type="match status" value="1"/>
</dbReference>
<organism evidence="3">
    <name type="scientific">Solanum lycopersicum</name>
    <name type="common">Tomato</name>
    <name type="synonym">Lycopersicon esculentum</name>
    <dbReference type="NCBI Taxonomy" id="4081"/>
    <lineage>
        <taxon>Eukaryota</taxon>
        <taxon>Viridiplantae</taxon>
        <taxon>Streptophyta</taxon>
        <taxon>Embryophyta</taxon>
        <taxon>Tracheophyta</taxon>
        <taxon>Spermatophyta</taxon>
        <taxon>Magnoliopsida</taxon>
        <taxon>eudicotyledons</taxon>
        <taxon>Gunneridae</taxon>
        <taxon>Pentapetalae</taxon>
        <taxon>asterids</taxon>
        <taxon>lamiids</taxon>
        <taxon>Solanales</taxon>
        <taxon>Solanaceae</taxon>
        <taxon>Solanoideae</taxon>
        <taxon>Solaneae</taxon>
        <taxon>Solanum</taxon>
        <taxon>Solanum subgen. Lycopersicon</taxon>
    </lineage>
</organism>
<dbReference type="Proteomes" id="UP000004994">
    <property type="component" value="Chromosome 1"/>
</dbReference>
<dbReference type="STRING" id="4081.A0A3Q7EAR5"/>
<feature type="transmembrane region" description="Helical" evidence="1">
    <location>
        <begin position="118"/>
        <end position="134"/>
    </location>
</feature>
<protein>
    <recommendedName>
        <fullName evidence="2">Peptidase A1 domain-containing protein</fullName>
    </recommendedName>
</protein>
<proteinExistence type="predicted"/>
<keyword evidence="1" id="KW-0472">Membrane</keyword>
<dbReference type="Gene3D" id="2.40.70.10">
    <property type="entry name" value="Acid Proteases"/>
    <property type="match status" value="1"/>
</dbReference>
<reference evidence="3" key="1">
    <citation type="journal article" date="2012" name="Nature">
        <title>The tomato genome sequence provides insights into fleshy fruit evolution.</title>
        <authorList>
            <consortium name="Tomato Genome Consortium"/>
        </authorList>
    </citation>
    <scope>NUCLEOTIDE SEQUENCE [LARGE SCALE GENOMIC DNA]</scope>
    <source>
        <strain evidence="3">cv. Heinz 1706</strain>
    </source>
</reference>